<evidence type="ECO:0000313" key="2">
    <source>
        <dbReference type="EMBL" id="DAD55503.1"/>
    </source>
</evidence>
<sequence length="127" mass="13568">MTKDKIYDVALGVAAVVLLYAVVRKKMPRASGGTGGGNSGGSVFSTWNPFNPDPGITYDPANPAQFISLSDLIKGTVNDFFTGNSGTQYPWLSDIKQQAVEDYYGNTTSGNSARDNGSVVFKPGTYW</sequence>
<dbReference type="EMBL" id="BK032494">
    <property type="protein sequence ID" value="DAD55503.1"/>
    <property type="molecule type" value="Genomic_DNA"/>
</dbReference>
<keyword evidence="1" id="KW-1133">Transmembrane helix</keyword>
<organism evidence="2">
    <name type="scientific">Corticoviridae sp</name>
    <dbReference type="NCBI Taxonomy" id="2832474"/>
    <lineage>
        <taxon>Viruses</taxon>
        <taxon>Varidnaviria</taxon>
        <taxon>Abadenavirae</taxon>
        <taxon>Produgelaviricota</taxon>
        <taxon>Belvinaviricetes</taxon>
        <taxon>Vinavirales</taxon>
        <taxon>Corticoviridae</taxon>
    </lineage>
</organism>
<protein>
    <submittedName>
        <fullName evidence="2">Uncharacterized protein</fullName>
    </submittedName>
</protein>
<name>A0A8D9PDZ1_9VIRU</name>
<proteinExistence type="predicted"/>
<accession>A0A8D9PDZ1</accession>
<evidence type="ECO:0000256" key="1">
    <source>
        <dbReference type="SAM" id="Phobius"/>
    </source>
</evidence>
<feature type="transmembrane region" description="Helical" evidence="1">
    <location>
        <begin position="6"/>
        <end position="23"/>
    </location>
</feature>
<reference evidence="2" key="1">
    <citation type="journal article" date="2021" name="Proc. Natl. Acad. Sci. U.S.A.">
        <title>A Catalog of Tens of Thousands of Viruses from Human Metagenomes Reveals Hidden Associations with Chronic Diseases.</title>
        <authorList>
            <person name="Tisza M.J."/>
            <person name="Buck C.B."/>
        </authorList>
    </citation>
    <scope>NUCLEOTIDE SEQUENCE</scope>
    <source>
        <strain evidence="2">Ct6nR3</strain>
    </source>
</reference>
<keyword evidence="1" id="KW-0812">Transmembrane</keyword>
<keyword evidence="1" id="KW-0472">Membrane</keyword>